<accession>A0A0C2JPN8</accession>
<dbReference type="EMBL" id="JWZT01001789">
    <property type="protein sequence ID" value="KII71333.1"/>
    <property type="molecule type" value="Genomic_DNA"/>
</dbReference>
<protein>
    <submittedName>
        <fullName evidence="1">Uncharacterized protein</fullName>
    </submittedName>
</protein>
<dbReference type="Proteomes" id="UP000031668">
    <property type="component" value="Unassembled WGS sequence"/>
</dbReference>
<comment type="caution">
    <text evidence="1">The sequence shown here is derived from an EMBL/GenBank/DDBJ whole genome shotgun (WGS) entry which is preliminary data.</text>
</comment>
<keyword evidence="2" id="KW-1185">Reference proteome</keyword>
<proteinExistence type="predicted"/>
<dbReference type="AlphaFoldDB" id="A0A0C2JPN8"/>
<evidence type="ECO:0000313" key="1">
    <source>
        <dbReference type="EMBL" id="KII71333.1"/>
    </source>
</evidence>
<sequence>MLHRLGWLDDTELSIEDLARVTSGVVSDYQHKHLDNLYMLHASKIWSVIISRPCSTFIINTTQRCECAGCVFSIYISSKLKKDFEGSGRFEMTKHTKQMLYIIHLTLDAEIYKHPVFSNEIVYKELHTSIQEFFEKDLFENHTTENQFLLLQLYLKCKITIKGTFSPHDEQVFYLLFDSFATYPSLKLNSVYLFSHVLYQLSVQWNSEELNMPSNLEKIKLFTRELILALSNDFYVNKLQSEQKLLLYEDIKKNHISMITDDHVTYVFIRCKCHLRNQFKYESFEVFGNEEYTLYKKVLAKVVISFYESIFLDIITVEDYLNMLENYSSHLSNIPSYQNIYGNMPGPSSHAQTIHLGRLSIPGILRWFMLMFELKFLFGDINSQFTELYFK</sequence>
<evidence type="ECO:0000313" key="2">
    <source>
        <dbReference type="Proteomes" id="UP000031668"/>
    </source>
</evidence>
<organism evidence="1 2">
    <name type="scientific">Thelohanellus kitauei</name>
    <name type="common">Myxosporean</name>
    <dbReference type="NCBI Taxonomy" id="669202"/>
    <lineage>
        <taxon>Eukaryota</taxon>
        <taxon>Metazoa</taxon>
        <taxon>Cnidaria</taxon>
        <taxon>Myxozoa</taxon>
        <taxon>Myxosporea</taxon>
        <taxon>Bivalvulida</taxon>
        <taxon>Platysporina</taxon>
        <taxon>Myxobolidae</taxon>
        <taxon>Thelohanellus</taxon>
    </lineage>
</organism>
<reference evidence="1 2" key="1">
    <citation type="journal article" date="2014" name="Genome Biol. Evol.">
        <title>The genome of the myxosporean Thelohanellus kitauei shows adaptations to nutrient acquisition within its fish host.</title>
        <authorList>
            <person name="Yang Y."/>
            <person name="Xiong J."/>
            <person name="Zhou Z."/>
            <person name="Huo F."/>
            <person name="Miao W."/>
            <person name="Ran C."/>
            <person name="Liu Y."/>
            <person name="Zhang J."/>
            <person name="Feng J."/>
            <person name="Wang M."/>
            <person name="Wang M."/>
            <person name="Wang L."/>
            <person name="Yao B."/>
        </authorList>
    </citation>
    <scope>NUCLEOTIDE SEQUENCE [LARGE SCALE GENOMIC DNA]</scope>
    <source>
        <strain evidence="1">Wuqing</strain>
    </source>
</reference>
<dbReference type="OrthoDB" id="10047020at2759"/>
<name>A0A0C2JPN8_THEKT</name>
<gene>
    <name evidence="1" type="ORF">RF11_05243</name>
</gene>